<evidence type="ECO:0000256" key="3">
    <source>
        <dbReference type="ARBA" id="ARBA00023082"/>
    </source>
</evidence>
<gene>
    <name evidence="8" type="ORF">OHAE_4387</name>
</gene>
<organism evidence="8 9">
    <name type="scientific">Ochrobactrum soli</name>
    <dbReference type="NCBI Taxonomy" id="2448455"/>
    <lineage>
        <taxon>Bacteria</taxon>
        <taxon>Pseudomonadati</taxon>
        <taxon>Pseudomonadota</taxon>
        <taxon>Alphaproteobacteria</taxon>
        <taxon>Hyphomicrobiales</taxon>
        <taxon>Brucellaceae</taxon>
        <taxon>Brucella/Ochrobactrum group</taxon>
        <taxon>Ochrobactrum</taxon>
    </lineage>
</organism>
<feature type="domain" description="RNA polymerase sigma factor 70 region 4 type 2" evidence="7">
    <location>
        <begin position="110"/>
        <end position="159"/>
    </location>
</feature>
<name>A0A2P9HC00_9HYPH</name>
<evidence type="ECO:0000313" key="8">
    <source>
        <dbReference type="EMBL" id="SPL61595.1"/>
    </source>
</evidence>
<keyword evidence="4" id="KW-0238">DNA-binding</keyword>
<dbReference type="Pfam" id="PF04542">
    <property type="entry name" value="Sigma70_r2"/>
    <property type="match status" value="1"/>
</dbReference>
<dbReference type="GO" id="GO:0006352">
    <property type="term" value="P:DNA-templated transcription initiation"/>
    <property type="evidence" value="ECO:0007669"/>
    <property type="project" value="InterPro"/>
</dbReference>
<evidence type="ECO:0000259" key="7">
    <source>
        <dbReference type="Pfam" id="PF08281"/>
    </source>
</evidence>
<feature type="domain" description="RNA polymerase sigma-70 region 2" evidence="6">
    <location>
        <begin position="11"/>
        <end position="76"/>
    </location>
</feature>
<dbReference type="Gene3D" id="1.10.1740.10">
    <property type="match status" value="1"/>
</dbReference>
<proteinExistence type="inferred from homology"/>
<dbReference type="InterPro" id="IPR013249">
    <property type="entry name" value="RNA_pol_sigma70_r4_t2"/>
</dbReference>
<dbReference type="PANTHER" id="PTHR43133:SF8">
    <property type="entry name" value="RNA POLYMERASE SIGMA FACTOR HI_1459-RELATED"/>
    <property type="match status" value="1"/>
</dbReference>
<dbReference type="InterPro" id="IPR013325">
    <property type="entry name" value="RNA_pol_sigma_r2"/>
</dbReference>
<sequence>MTQNFTSIASLYAEEQNRLKRMLVGKGMSAQSAADAVQEAFIRLLRSPGNDIRDLKSYVQRTAETVAIDVHRVERRAAAVIDPNALIVDSYADPQPLADALMISREDALALNAALLELPARCREVLILHKFEGLSYAEIADKLGIAKNTVMVHMVKALGCLKSRLRENNARRD</sequence>
<comment type="similarity">
    <text evidence="1">Belongs to the sigma-70 factor family. ECF subfamily.</text>
</comment>
<dbReference type="Gene3D" id="1.10.10.10">
    <property type="entry name" value="Winged helix-like DNA-binding domain superfamily/Winged helix DNA-binding domain"/>
    <property type="match status" value="1"/>
</dbReference>
<evidence type="ECO:0000313" key="9">
    <source>
        <dbReference type="Proteomes" id="UP000246073"/>
    </source>
</evidence>
<dbReference type="InterPro" id="IPR014284">
    <property type="entry name" value="RNA_pol_sigma-70_dom"/>
</dbReference>
<dbReference type="Proteomes" id="UP000246073">
    <property type="component" value="Unassembled WGS sequence"/>
</dbReference>
<dbReference type="GO" id="GO:0003677">
    <property type="term" value="F:DNA binding"/>
    <property type="evidence" value="ECO:0007669"/>
    <property type="project" value="UniProtKB-KW"/>
</dbReference>
<dbReference type="RefSeq" id="WP_109365828.1">
    <property type="nucleotide sequence ID" value="NZ_OOFM01000001.1"/>
</dbReference>
<dbReference type="SUPFAM" id="SSF88659">
    <property type="entry name" value="Sigma3 and sigma4 domains of RNA polymerase sigma factors"/>
    <property type="match status" value="1"/>
</dbReference>
<dbReference type="GO" id="GO:0016987">
    <property type="term" value="F:sigma factor activity"/>
    <property type="evidence" value="ECO:0007669"/>
    <property type="project" value="UniProtKB-KW"/>
</dbReference>
<dbReference type="PANTHER" id="PTHR43133">
    <property type="entry name" value="RNA POLYMERASE ECF-TYPE SIGMA FACTO"/>
    <property type="match status" value="1"/>
</dbReference>
<dbReference type="InterPro" id="IPR036388">
    <property type="entry name" value="WH-like_DNA-bd_sf"/>
</dbReference>
<dbReference type="EMBL" id="OOFM01000001">
    <property type="protein sequence ID" value="SPL61595.1"/>
    <property type="molecule type" value="Genomic_DNA"/>
</dbReference>
<evidence type="ECO:0000256" key="4">
    <source>
        <dbReference type="ARBA" id="ARBA00023125"/>
    </source>
</evidence>
<dbReference type="AlphaFoldDB" id="A0A2P9HC00"/>
<keyword evidence="2" id="KW-0805">Transcription regulation</keyword>
<evidence type="ECO:0000256" key="5">
    <source>
        <dbReference type="ARBA" id="ARBA00023163"/>
    </source>
</evidence>
<accession>A0A2P9HC00</accession>
<evidence type="ECO:0000256" key="1">
    <source>
        <dbReference type="ARBA" id="ARBA00010641"/>
    </source>
</evidence>
<dbReference type="InterPro" id="IPR039425">
    <property type="entry name" value="RNA_pol_sigma-70-like"/>
</dbReference>
<dbReference type="SUPFAM" id="SSF88946">
    <property type="entry name" value="Sigma2 domain of RNA polymerase sigma factors"/>
    <property type="match status" value="1"/>
</dbReference>
<evidence type="ECO:0000256" key="2">
    <source>
        <dbReference type="ARBA" id="ARBA00023015"/>
    </source>
</evidence>
<dbReference type="InterPro" id="IPR013324">
    <property type="entry name" value="RNA_pol_sigma_r3/r4-like"/>
</dbReference>
<keyword evidence="5" id="KW-0804">Transcription</keyword>
<keyword evidence="3" id="KW-0731">Sigma factor</keyword>
<dbReference type="NCBIfam" id="TIGR02937">
    <property type="entry name" value="sigma70-ECF"/>
    <property type="match status" value="1"/>
</dbReference>
<dbReference type="InterPro" id="IPR007627">
    <property type="entry name" value="RNA_pol_sigma70_r2"/>
</dbReference>
<reference evidence="9" key="1">
    <citation type="submission" date="2017-12" db="EMBL/GenBank/DDBJ databases">
        <authorList>
            <person name="Diaz M."/>
        </authorList>
    </citation>
    <scope>NUCLEOTIDE SEQUENCE [LARGE SCALE GENOMIC DNA]</scope>
    <source>
        <strain evidence="9">FI11154</strain>
    </source>
</reference>
<evidence type="ECO:0000259" key="6">
    <source>
        <dbReference type="Pfam" id="PF04542"/>
    </source>
</evidence>
<dbReference type="Pfam" id="PF08281">
    <property type="entry name" value="Sigma70_r4_2"/>
    <property type="match status" value="1"/>
</dbReference>
<protein>
    <submittedName>
        <fullName evidence="8">RNA polymerase sigma-70 factor, ECF subfamily</fullName>
    </submittedName>
</protein>